<evidence type="ECO:0000256" key="2">
    <source>
        <dbReference type="ARBA" id="ARBA00022801"/>
    </source>
</evidence>
<dbReference type="Pfam" id="PF03061">
    <property type="entry name" value="4HBT"/>
    <property type="match status" value="1"/>
</dbReference>
<keyword evidence="2 3" id="KW-0378">Hydrolase</keyword>
<feature type="region of interest" description="Disordered" evidence="4">
    <location>
        <begin position="144"/>
        <end position="180"/>
    </location>
</feature>
<dbReference type="Gene3D" id="3.10.129.10">
    <property type="entry name" value="Hotdog Thioesterase"/>
    <property type="match status" value="1"/>
</dbReference>
<reference evidence="6 7" key="1">
    <citation type="submission" date="2020-07" db="EMBL/GenBank/DDBJ databases">
        <title>Genomic Encyclopedia of Type Strains, Phase IV (KMG-IV): sequencing the most valuable type-strain genomes for metagenomic binning, comparative biology and taxonomic classification.</title>
        <authorList>
            <person name="Goeker M."/>
        </authorList>
    </citation>
    <scope>NUCLEOTIDE SEQUENCE [LARGE SCALE GENOMIC DNA]</scope>
    <source>
        <strain evidence="6 7">DSM 17721</strain>
    </source>
</reference>
<keyword evidence="7" id="KW-1185">Reference proteome</keyword>
<comment type="caution">
    <text evidence="6">The sequence shown here is derived from an EMBL/GenBank/DDBJ whole genome shotgun (WGS) entry which is preliminary data.</text>
</comment>
<dbReference type="CDD" id="cd03442">
    <property type="entry name" value="BFIT_BACH"/>
    <property type="match status" value="1"/>
</dbReference>
<dbReference type="AlphaFoldDB" id="A0A7W0C8Z9"/>
<gene>
    <name evidence="6" type="ORF">HNR65_001689</name>
</gene>
<dbReference type="RefSeq" id="WP_181551032.1">
    <property type="nucleotide sequence ID" value="NZ_JACDUS010000004.1"/>
</dbReference>
<evidence type="ECO:0000256" key="3">
    <source>
        <dbReference type="PROSITE-ProRule" id="PRU01106"/>
    </source>
</evidence>
<evidence type="ECO:0000259" key="5">
    <source>
        <dbReference type="PROSITE" id="PS51770"/>
    </source>
</evidence>
<dbReference type="Proteomes" id="UP000525298">
    <property type="component" value="Unassembled WGS sequence"/>
</dbReference>
<sequence>MTDTSACPEPEAGGKPVKDSMVIVSQVMQPADANPAGNVHGGTIMKLIDNSAGVVAIRHSRGNAVTASVDRLDFHHPAFVGDLLILSASLNLTGRTSMEIGVRVEAETLLTGQRRHIASAYITYVGLDAQMKPRPIAPVIVRTPEEKRRNKEAMARRKARLAEKTSEKESEEKFFQENAK</sequence>
<dbReference type="InterPro" id="IPR006683">
    <property type="entry name" value="Thioestr_dom"/>
</dbReference>
<dbReference type="PANTHER" id="PTHR11049:SF16">
    <property type="entry name" value="PROTEIN VDLD"/>
    <property type="match status" value="1"/>
</dbReference>
<proteinExistence type="inferred from homology"/>
<dbReference type="InterPro" id="IPR029069">
    <property type="entry name" value="HotDog_dom_sf"/>
</dbReference>
<evidence type="ECO:0000256" key="4">
    <source>
        <dbReference type="SAM" id="MobiDB-lite"/>
    </source>
</evidence>
<evidence type="ECO:0000313" key="7">
    <source>
        <dbReference type="Proteomes" id="UP000525298"/>
    </source>
</evidence>
<evidence type="ECO:0000256" key="1">
    <source>
        <dbReference type="ARBA" id="ARBA00010458"/>
    </source>
</evidence>
<dbReference type="GO" id="GO:0005829">
    <property type="term" value="C:cytosol"/>
    <property type="evidence" value="ECO:0007669"/>
    <property type="project" value="TreeGrafter"/>
</dbReference>
<dbReference type="GO" id="GO:0052816">
    <property type="term" value="F:long-chain fatty acyl-CoA hydrolase activity"/>
    <property type="evidence" value="ECO:0007669"/>
    <property type="project" value="TreeGrafter"/>
</dbReference>
<accession>A0A7W0C8Z9</accession>
<dbReference type="PANTHER" id="PTHR11049">
    <property type="entry name" value="ACYL COENZYME A THIOESTER HYDROLASE"/>
    <property type="match status" value="1"/>
</dbReference>
<dbReference type="EMBL" id="JACDUS010000004">
    <property type="protein sequence ID" value="MBA2881362.1"/>
    <property type="molecule type" value="Genomic_DNA"/>
</dbReference>
<dbReference type="InterPro" id="IPR033120">
    <property type="entry name" value="HOTDOG_ACOT"/>
</dbReference>
<dbReference type="GO" id="GO:0006637">
    <property type="term" value="P:acyl-CoA metabolic process"/>
    <property type="evidence" value="ECO:0007669"/>
    <property type="project" value="TreeGrafter"/>
</dbReference>
<comment type="similarity">
    <text evidence="1">Belongs to the acyl coenzyme A hydrolase family.</text>
</comment>
<dbReference type="SUPFAM" id="SSF54637">
    <property type="entry name" value="Thioesterase/thiol ester dehydrase-isomerase"/>
    <property type="match status" value="1"/>
</dbReference>
<organism evidence="6 7">
    <name type="scientific">Desulfosalsimonas propionicica</name>
    <dbReference type="NCBI Taxonomy" id="332175"/>
    <lineage>
        <taxon>Bacteria</taxon>
        <taxon>Pseudomonadati</taxon>
        <taxon>Thermodesulfobacteriota</taxon>
        <taxon>Desulfobacteria</taxon>
        <taxon>Desulfobacterales</taxon>
        <taxon>Desulfosalsimonadaceae</taxon>
        <taxon>Desulfosalsimonas</taxon>
    </lineage>
</organism>
<evidence type="ECO:0000313" key="6">
    <source>
        <dbReference type="EMBL" id="MBA2881362.1"/>
    </source>
</evidence>
<name>A0A7W0C8Z9_9BACT</name>
<dbReference type="PROSITE" id="PS51770">
    <property type="entry name" value="HOTDOG_ACOT"/>
    <property type="match status" value="1"/>
</dbReference>
<dbReference type="InterPro" id="IPR040170">
    <property type="entry name" value="Cytosol_ACT"/>
</dbReference>
<feature type="domain" description="HotDog ACOT-type" evidence="5">
    <location>
        <begin position="18"/>
        <end position="130"/>
    </location>
</feature>
<protein>
    <submittedName>
        <fullName evidence="6">Uncharacterized protein (TIGR00369 family)</fullName>
    </submittedName>
</protein>